<accession>A0A318TLX3</accession>
<dbReference type="InterPro" id="IPR002937">
    <property type="entry name" value="Amino_oxidase"/>
</dbReference>
<dbReference type="InterPro" id="IPR050464">
    <property type="entry name" value="Zeta_carotene_desat/Oxidored"/>
</dbReference>
<comment type="caution">
    <text evidence="2">The sequence shown here is derived from an EMBL/GenBank/DDBJ whole genome shotgun (WGS) entry which is preliminary data.</text>
</comment>
<dbReference type="GO" id="GO:0016491">
    <property type="term" value="F:oxidoreductase activity"/>
    <property type="evidence" value="ECO:0007669"/>
    <property type="project" value="InterPro"/>
</dbReference>
<dbReference type="Proteomes" id="UP000248148">
    <property type="component" value="Unassembled WGS sequence"/>
</dbReference>
<dbReference type="InterPro" id="IPR017830">
    <property type="entry name" value="SQase_HpnE"/>
</dbReference>
<dbReference type="Pfam" id="PF01593">
    <property type="entry name" value="Amino_oxidase"/>
    <property type="match status" value="1"/>
</dbReference>
<evidence type="ECO:0000259" key="1">
    <source>
        <dbReference type="Pfam" id="PF01593"/>
    </source>
</evidence>
<evidence type="ECO:0000313" key="3">
    <source>
        <dbReference type="Proteomes" id="UP000248148"/>
    </source>
</evidence>
<feature type="domain" description="Amine oxidase" evidence="1">
    <location>
        <begin position="12"/>
        <end position="412"/>
    </location>
</feature>
<dbReference type="SUPFAM" id="SSF51905">
    <property type="entry name" value="FAD/NAD(P)-binding domain"/>
    <property type="match status" value="1"/>
</dbReference>
<organism evidence="2 3">
    <name type="scientific">Rhodopseudomonas faecalis</name>
    <dbReference type="NCBI Taxonomy" id="99655"/>
    <lineage>
        <taxon>Bacteria</taxon>
        <taxon>Pseudomonadati</taxon>
        <taxon>Pseudomonadota</taxon>
        <taxon>Alphaproteobacteria</taxon>
        <taxon>Hyphomicrobiales</taxon>
        <taxon>Nitrobacteraceae</taxon>
        <taxon>Rhodopseudomonas</taxon>
    </lineage>
</organism>
<dbReference type="NCBIfam" id="TIGR03467">
    <property type="entry name" value="HpnE"/>
    <property type="match status" value="1"/>
</dbReference>
<evidence type="ECO:0000313" key="2">
    <source>
        <dbReference type="EMBL" id="PYF04867.1"/>
    </source>
</evidence>
<proteinExistence type="predicted"/>
<reference evidence="2 3" key="1">
    <citation type="submission" date="2018-06" db="EMBL/GenBank/DDBJ databases">
        <title>Genomic Encyclopedia of Archaeal and Bacterial Type Strains, Phase II (KMG-II): from individual species to whole genera.</title>
        <authorList>
            <person name="Goeker M."/>
        </authorList>
    </citation>
    <scope>NUCLEOTIDE SEQUENCE [LARGE SCALE GENOMIC DNA]</scope>
    <source>
        <strain evidence="2 3">JCM 11668</strain>
    </source>
</reference>
<dbReference type="RefSeq" id="WP_110779527.1">
    <property type="nucleotide sequence ID" value="NZ_QJTI01000002.1"/>
</dbReference>
<keyword evidence="3" id="KW-1185">Reference proteome</keyword>
<dbReference type="Gene3D" id="3.50.50.60">
    <property type="entry name" value="FAD/NAD(P)-binding domain"/>
    <property type="match status" value="2"/>
</dbReference>
<dbReference type="OrthoDB" id="7849608at2"/>
<dbReference type="PANTHER" id="PTHR42923:SF47">
    <property type="entry name" value="BLR3003 PROTEIN"/>
    <property type="match status" value="1"/>
</dbReference>
<dbReference type="InterPro" id="IPR036188">
    <property type="entry name" value="FAD/NAD-bd_sf"/>
</dbReference>
<dbReference type="AlphaFoldDB" id="A0A318TLX3"/>
<gene>
    <name evidence="2" type="ORF">BJ122_10292</name>
</gene>
<sequence>MSKTVHIIGAGISGLSAAVRLAAAGYQVRVHEAMQQAGGRCRSYFDAATGLTIDNGNHLLLSGNSAAVDYARSIGTDAGLVGPDSAEFYFADLADGQRWTLSLGNSRLPLWVLDPERRVPGTTVRDYLALAPLVWSPASRLVGDAIPCEGPLYRKLVAPLLLAALNVDPPEGSAGLAGAVVRKTLLAGGQACRPLIARDGLSAVLVEPAIEKLRAQGAEVLFGHELRRLNMSGDRISALDFGDDVITLGAEDKVILAVPPRPAASLLPGLKTPGQFRAIVNAHFNYVPPPGQPALLGVVGGLVEWLFAFPNRLSVTISNGDRLVDMPREQLAREVWQDICKLTGITANLPPWQIVRERRATFAATPQQNALRPGAVTSWNNLFLAGDWTDTGLPATIEGSVQSGNRAADLVLRQG</sequence>
<dbReference type="PANTHER" id="PTHR42923">
    <property type="entry name" value="PROTOPORPHYRINOGEN OXIDASE"/>
    <property type="match status" value="1"/>
</dbReference>
<protein>
    <submittedName>
        <fullName evidence="2">Squalene-associated FAD-dependent desaturase</fullName>
    </submittedName>
</protein>
<dbReference type="EMBL" id="QJTI01000002">
    <property type="protein sequence ID" value="PYF04867.1"/>
    <property type="molecule type" value="Genomic_DNA"/>
</dbReference>
<name>A0A318TLX3_9BRAD</name>